<evidence type="ECO:0000313" key="2">
    <source>
        <dbReference type="EMBL" id="NVK98613.1"/>
    </source>
</evidence>
<keyword evidence="1" id="KW-0472">Membrane</keyword>
<feature type="transmembrane region" description="Helical" evidence="1">
    <location>
        <begin position="47"/>
        <end position="68"/>
    </location>
</feature>
<feature type="transmembrane region" description="Helical" evidence="1">
    <location>
        <begin position="111"/>
        <end position="131"/>
    </location>
</feature>
<feature type="transmembrane region" description="Helical" evidence="1">
    <location>
        <begin position="18"/>
        <end position="41"/>
    </location>
</feature>
<dbReference type="EMBL" id="JABXIY010000048">
    <property type="protein sequence ID" value="NVK98613.1"/>
    <property type="molecule type" value="Genomic_DNA"/>
</dbReference>
<dbReference type="AlphaFoldDB" id="A0A850LL19"/>
<keyword evidence="1" id="KW-0812">Transmembrane</keyword>
<evidence type="ECO:0008006" key="4">
    <source>
        <dbReference type="Google" id="ProtNLM"/>
    </source>
</evidence>
<proteinExistence type="predicted"/>
<comment type="caution">
    <text evidence="2">The sequence shown here is derived from an EMBL/GenBank/DDBJ whole genome shotgun (WGS) entry which is preliminary data.</text>
</comment>
<reference evidence="2 3" key="1">
    <citation type="journal article" date="2020" name="Proc. Natl. Acad. Sci. U.S.A.">
        <title>Ecological drivers of bacterial community assembly in synthetic phycospheres.</title>
        <authorList>
            <person name="Fu H."/>
            <person name="Uchimiya M."/>
            <person name="Gore J."/>
            <person name="Moran M.A."/>
        </authorList>
    </citation>
    <scope>NUCLEOTIDE SEQUENCE [LARGE SCALE GENOMIC DNA]</scope>
    <source>
        <strain evidence="2">HF-Din03</strain>
    </source>
</reference>
<gene>
    <name evidence="2" type="ORF">HW564_16930</name>
</gene>
<protein>
    <recommendedName>
        <fullName evidence="4">Transmembrane protein</fullName>
    </recommendedName>
</protein>
<name>A0A850LL19_9RHOB</name>
<dbReference type="Proteomes" id="UP000565723">
    <property type="component" value="Unassembled WGS sequence"/>
</dbReference>
<organism evidence="2 3">
    <name type="scientific">Ruegeria pomeroyi</name>
    <dbReference type="NCBI Taxonomy" id="89184"/>
    <lineage>
        <taxon>Bacteria</taxon>
        <taxon>Pseudomonadati</taxon>
        <taxon>Pseudomonadota</taxon>
        <taxon>Alphaproteobacteria</taxon>
        <taxon>Rhodobacterales</taxon>
        <taxon>Roseobacteraceae</taxon>
        <taxon>Ruegeria</taxon>
    </lineage>
</organism>
<keyword evidence="1" id="KW-1133">Transmembrane helix</keyword>
<evidence type="ECO:0000313" key="3">
    <source>
        <dbReference type="Proteomes" id="UP000565723"/>
    </source>
</evidence>
<sequence length="138" mass="15031">MPTHNQTQIPSMTRVNHILIPGIVLLVSALLVQISGLTLLLGAHPWWAHKVIWMGLPIGIGLALIAGALRVPRRLRQIGFTLLTLVAFLIATEGKTQFTASFAENTAAGRAWYFGWIATCALITATAASLFRYSHQTD</sequence>
<accession>A0A850LL19</accession>
<evidence type="ECO:0000256" key="1">
    <source>
        <dbReference type="SAM" id="Phobius"/>
    </source>
</evidence>
<feature type="transmembrane region" description="Helical" evidence="1">
    <location>
        <begin position="75"/>
        <end position="91"/>
    </location>
</feature>